<evidence type="ECO:0000313" key="2">
    <source>
        <dbReference type="Proteomes" id="UP001150581"/>
    </source>
</evidence>
<reference evidence="1" key="1">
    <citation type="submission" date="2022-07" db="EMBL/GenBank/DDBJ databases">
        <title>Phylogenomic reconstructions and comparative analyses of Kickxellomycotina fungi.</title>
        <authorList>
            <person name="Reynolds N.K."/>
            <person name="Stajich J.E."/>
            <person name="Barry K."/>
            <person name="Grigoriev I.V."/>
            <person name="Crous P."/>
            <person name="Smith M.E."/>
        </authorList>
    </citation>
    <scope>NUCLEOTIDE SEQUENCE</scope>
    <source>
        <strain evidence="1">Benny 63K</strain>
    </source>
</reference>
<dbReference type="EMBL" id="JANBPG010002425">
    <property type="protein sequence ID" value="KAJ1885825.1"/>
    <property type="molecule type" value="Genomic_DNA"/>
</dbReference>
<proteinExistence type="predicted"/>
<name>A0ACC1I2G8_9FUNG</name>
<comment type="caution">
    <text evidence="1">The sequence shown here is derived from an EMBL/GenBank/DDBJ whole genome shotgun (WGS) entry which is preliminary data.</text>
</comment>
<evidence type="ECO:0000313" key="1">
    <source>
        <dbReference type="EMBL" id="KAJ1885825.1"/>
    </source>
</evidence>
<dbReference type="Proteomes" id="UP001150581">
    <property type="component" value="Unassembled WGS sequence"/>
</dbReference>
<gene>
    <name evidence="1" type="ORF">LPJ66_009935</name>
</gene>
<organism evidence="1 2">
    <name type="scientific">Kickxella alabastrina</name>
    <dbReference type="NCBI Taxonomy" id="61397"/>
    <lineage>
        <taxon>Eukaryota</taxon>
        <taxon>Fungi</taxon>
        <taxon>Fungi incertae sedis</taxon>
        <taxon>Zoopagomycota</taxon>
        <taxon>Kickxellomycotina</taxon>
        <taxon>Kickxellomycetes</taxon>
        <taxon>Kickxellales</taxon>
        <taxon>Kickxellaceae</taxon>
        <taxon>Kickxella</taxon>
    </lineage>
</organism>
<protein>
    <submittedName>
        <fullName evidence="1">Uncharacterized protein</fullName>
    </submittedName>
</protein>
<sequence>MSLTRRELFGGNMSMLVPSTFIDVSQFRTVPDHQEVFADQQPTDQNLIVEILESAPYEKHEALRYHFAQVNEINELNKAPDPTQKQREVHELEVKDMGCVESVYLLEDVQELAKFDEGRKGVFNVVRVMMALLRVPKHECDVLVTFNVPEAVHPESSSSMCASGDMGCAKDAWAVFKQMAASFRIESEQIFG</sequence>
<accession>A0ACC1I2G8</accession>
<keyword evidence="2" id="KW-1185">Reference proteome</keyword>